<protein>
    <submittedName>
        <fullName evidence="2">Uncharacterized protein</fullName>
    </submittedName>
</protein>
<evidence type="ECO:0000313" key="3">
    <source>
        <dbReference type="Proteomes" id="UP000001116"/>
    </source>
</evidence>
<organism evidence="2 3">
    <name type="scientific">Kineococcus radiotolerans (strain ATCC BAA-149 / DSM 14245 / SRS30216)</name>
    <dbReference type="NCBI Taxonomy" id="266940"/>
    <lineage>
        <taxon>Bacteria</taxon>
        <taxon>Bacillati</taxon>
        <taxon>Actinomycetota</taxon>
        <taxon>Actinomycetes</taxon>
        <taxon>Kineosporiales</taxon>
        <taxon>Kineosporiaceae</taxon>
        <taxon>Kineococcus</taxon>
    </lineage>
</organism>
<evidence type="ECO:0000256" key="1">
    <source>
        <dbReference type="SAM" id="MobiDB-lite"/>
    </source>
</evidence>
<dbReference type="HOGENOM" id="CLU_2538089_0_0_11"/>
<keyword evidence="3" id="KW-1185">Reference proteome</keyword>
<dbReference type="STRING" id="266940.Krad_2480"/>
<dbReference type="EMBL" id="CP000750">
    <property type="protein sequence ID" value="ABS03956.1"/>
    <property type="molecule type" value="Genomic_DNA"/>
</dbReference>
<accession>A6WAW7</accession>
<evidence type="ECO:0000313" key="2">
    <source>
        <dbReference type="EMBL" id="ABS03956.1"/>
    </source>
</evidence>
<gene>
    <name evidence="2" type="ordered locus">Krad_2480</name>
</gene>
<name>A6WAW7_KINRD</name>
<feature type="compositionally biased region" description="Polar residues" evidence="1">
    <location>
        <begin position="46"/>
        <end position="55"/>
    </location>
</feature>
<reference evidence="3" key="1">
    <citation type="journal article" date="2008" name="PLoS ONE">
        <title>Survival in nuclear waste, extreme resistance, and potential applications gleaned from the genome sequence of Kineococcus radiotolerans SRS30216.</title>
        <authorList>
            <person name="Bagwell C.E."/>
            <person name="Bhat S."/>
            <person name="Hawkins G.M."/>
            <person name="Smith B.W."/>
            <person name="Biswas T."/>
            <person name="Hoover T.R."/>
            <person name="Saunders E."/>
            <person name="Han C.S."/>
            <person name="Tsodikov O.V."/>
            <person name="Shimkets L.J."/>
        </authorList>
    </citation>
    <scope>NUCLEOTIDE SEQUENCE [LARGE SCALE GENOMIC DNA]</scope>
    <source>
        <strain evidence="3">ATCC BAA-149 / DSM 14245 / SRS30216</strain>
    </source>
</reference>
<dbReference type="Proteomes" id="UP000001116">
    <property type="component" value="Chromosome"/>
</dbReference>
<sequence length="83" mass="8662">MRCRMGSDGVVGAGVVGGGEVNPVSEGDDSCEVVAHPGGVAVDQGAHQQRASTRQPSRRDALGRSSCRVETIQLCQEVLQPCR</sequence>
<feature type="region of interest" description="Disordered" evidence="1">
    <location>
        <begin position="42"/>
        <end position="65"/>
    </location>
</feature>
<dbReference type="KEGG" id="kra:Krad_2480"/>
<proteinExistence type="predicted"/>
<dbReference type="AlphaFoldDB" id="A6WAW7"/>